<organism evidence="1 2">
    <name type="scientific">Mycobacterium phage Phrappuccino</name>
    <dbReference type="NCBI Taxonomy" id="2591223"/>
    <lineage>
        <taxon>Viruses</taxon>
        <taxon>Duplodnaviria</taxon>
        <taxon>Heunggongvirae</taxon>
        <taxon>Uroviricota</taxon>
        <taxon>Caudoviricetes</taxon>
        <taxon>Phrappuccinovirus</taxon>
        <taxon>Phrappuccinovirus phrappuccino</taxon>
        <taxon>Phreappuccinovirus Phrappuccino</taxon>
    </lineage>
</organism>
<proteinExistence type="predicted"/>
<dbReference type="KEGG" id="vg:64766977"/>
<dbReference type="Proteomes" id="UP000316777">
    <property type="component" value="Segment"/>
</dbReference>
<evidence type="ECO:0000313" key="2">
    <source>
        <dbReference type="Proteomes" id="UP000316777"/>
    </source>
</evidence>
<dbReference type="GeneID" id="64766977"/>
<reference evidence="1 2" key="1">
    <citation type="submission" date="2019-05" db="EMBL/GenBank/DDBJ databases">
        <authorList>
            <person name="Pope W.H."/>
            <person name="Garlena R.A."/>
            <person name="Russell D.A."/>
            <person name="Jacobs-Sera D."/>
            <person name="Hatfull G.F."/>
        </authorList>
    </citation>
    <scope>NUCLEOTIDE SEQUENCE [LARGE SCALE GENOMIC DNA]</scope>
</reference>
<dbReference type="EMBL" id="MK937592">
    <property type="protein sequence ID" value="QDH91731.1"/>
    <property type="molecule type" value="Genomic_DNA"/>
</dbReference>
<accession>A0A514DDP2</accession>
<dbReference type="RefSeq" id="YP_010059745.1">
    <property type="nucleotide sequence ID" value="NC_054727.1"/>
</dbReference>
<gene>
    <name evidence="1" type="primary">56</name>
    <name evidence="1" type="ORF">SEA_PHRAPPUCCINO_56</name>
</gene>
<keyword evidence="2" id="KW-1185">Reference proteome</keyword>
<name>A0A514DDP2_9CAUD</name>
<evidence type="ECO:0000313" key="1">
    <source>
        <dbReference type="EMBL" id="QDH91731.1"/>
    </source>
</evidence>
<sequence length="59" mass="6810">MKVTEEMLVDPGPPPVQQLQRRATEEFLDRQIDELAQCCGDREFAVWLYRGPIPLRLPG</sequence>
<protein>
    <submittedName>
        <fullName evidence="1">Uncharacterized protein</fullName>
    </submittedName>
</protein>